<comment type="caution">
    <text evidence="2">The sequence shown here is derived from an EMBL/GenBank/DDBJ whole genome shotgun (WGS) entry which is preliminary data.</text>
</comment>
<keyword evidence="1" id="KW-0812">Transmembrane</keyword>
<sequence length="111" mass="12775">MPVLEEGASSITCGCRAAWYGDDCDQLYQVYIPDELFRKKLCYATRYTETLCDVSEFELGGVNEQVDAYDSHFDTIEGVQYLINVLVLIYQITISLKLIMYPILDNYFICI</sequence>
<keyword evidence="1" id="KW-1133">Transmembrane helix</keyword>
<protein>
    <recommendedName>
        <fullName evidence="4">EGF-like domain-containing protein</fullName>
    </recommendedName>
</protein>
<keyword evidence="3" id="KW-1185">Reference proteome</keyword>
<keyword evidence="1" id="KW-0472">Membrane</keyword>
<gene>
    <name evidence="2" type="ORF">ADUPG1_000698</name>
</gene>
<reference evidence="2" key="1">
    <citation type="submission" date="2022-03" db="EMBL/GenBank/DDBJ databases">
        <title>Draft genome sequence of Aduncisulcus paluster, a free-living microaerophilic Fornicata.</title>
        <authorList>
            <person name="Yuyama I."/>
            <person name="Kume K."/>
            <person name="Tamura T."/>
            <person name="Inagaki Y."/>
            <person name="Hashimoto T."/>
        </authorList>
    </citation>
    <scope>NUCLEOTIDE SEQUENCE</scope>
    <source>
        <strain evidence="2">NY0171</strain>
    </source>
</reference>
<proteinExistence type="predicted"/>
<evidence type="ECO:0000256" key="1">
    <source>
        <dbReference type="SAM" id="Phobius"/>
    </source>
</evidence>
<organism evidence="2 3">
    <name type="scientific">Aduncisulcus paluster</name>
    <dbReference type="NCBI Taxonomy" id="2918883"/>
    <lineage>
        <taxon>Eukaryota</taxon>
        <taxon>Metamonada</taxon>
        <taxon>Carpediemonas-like organisms</taxon>
        <taxon>Aduncisulcus</taxon>
    </lineage>
</organism>
<dbReference type="Proteomes" id="UP001057375">
    <property type="component" value="Unassembled WGS sequence"/>
</dbReference>
<evidence type="ECO:0000313" key="2">
    <source>
        <dbReference type="EMBL" id="GKT28518.1"/>
    </source>
</evidence>
<dbReference type="EMBL" id="BQXS01000326">
    <property type="protein sequence ID" value="GKT28518.1"/>
    <property type="molecule type" value="Genomic_DNA"/>
</dbReference>
<feature type="transmembrane region" description="Helical" evidence="1">
    <location>
        <begin position="81"/>
        <end position="104"/>
    </location>
</feature>
<evidence type="ECO:0008006" key="4">
    <source>
        <dbReference type="Google" id="ProtNLM"/>
    </source>
</evidence>
<evidence type="ECO:0000313" key="3">
    <source>
        <dbReference type="Proteomes" id="UP001057375"/>
    </source>
</evidence>
<name>A0ABQ5K7J4_9EUKA</name>
<accession>A0ABQ5K7J4</accession>